<comment type="caution">
    <text evidence="1">The sequence shown here is derived from an EMBL/GenBank/DDBJ whole genome shotgun (WGS) entry which is preliminary data.</text>
</comment>
<organism evidence="1 2">
    <name type="scientific">Candidatus Lachnoclostridium pullistercoris</name>
    <dbReference type="NCBI Taxonomy" id="2838632"/>
    <lineage>
        <taxon>Bacteria</taxon>
        <taxon>Bacillati</taxon>
        <taxon>Bacillota</taxon>
        <taxon>Clostridia</taxon>
        <taxon>Lachnospirales</taxon>
        <taxon>Lachnospiraceae</taxon>
    </lineage>
</organism>
<evidence type="ECO:0000313" key="1">
    <source>
        <dbReference type="EMBL" id="HJC46905.1"/>
    </source>
</evidence>
<dbReference type="NCBIfam" id="TIGR01909">
    <property type="entry name" value="C_GCAxxG_C_C"/>
    <property type="match status" value="1"/>
</dbReference>
<dbReference type="EMBL" id="DWWL01000010">
    <property type="protein sequence ID" value="HJC46905.1"/>
    <property type="molecule type" value="Genomic_DNA"/>
</dbReference>
<dbReference type="Pfam" id="PF09719">
    <property type="entry name" value="C_GCAxxG_C_C"/>
    <property type="match status" value="1"/>
</dbReference>
<protein>
    <submittedName>
        <fullName evidence="1">C-GCAxxG-C-C family protein</fullName>
    </submittedName>
</protein>
<gene>
    <name evidence="1" type="ORF">IAA04_02495</name>
</gene>
<accession>A0A9D2T6J6</accession>
<dbReference type="Proteomes" id="UP000823883">
    <property type="component" value="Unassembled WGS sequence"/>
</dbReference>
<name>A0A9D2T6J6_9FIRM</name>
<sequence>MESKAEQAVEKYLKGYNCAQAVACTYCGLFGADEKVMFQAAEGLGRGMAGTFEGTCGAVAGACMLAGLKTSTANFEKPDSKMKTYGLAKEIIRRFEEKNQTISCRELKGIDTKKVICSCPDCVRDAARLVEEVLLKDQEQ</sequence>
<proteinExistence type="predicted"/>
<evidence type="ECO:0000313" key="2">
    <source>
        <dbReference type="Proteomes" id="UP000823883"/>
    </source>
</evidence>
<reference evidence="1" key="1">
    <citation type="journal article" date="2021" name="PeerJ">
        <title>Extensive microbial diversity within the chicken gut microbiome revealed by metagenomics and culture.</title>
        <authorList>
            <person name="Gilroy R."/>
            <person name="Ravi A."/>
            <person name="Getino M."/>
            <person name="Pursley I."/>
            <person name="Horton D.L."/>
            <person name="Alikhan N.F."/>
            <person name="Baker D."/>
            <person name="Gharbi K."/>
            <person name="Hall N."/>
            <person name="Watson M."/>
            <person name="Adriaenssens E.M."/>
            <person name="Foster-Nyarko E."/>
            <person name="Jarju S."/>
            <person name="Secka A."/>
            <person name="Antonio M."/>
            <person name="Oren A."/>
            <person name="Chaudhuri R.R."/>
            <person name="La Ragione R."/>
            <person name="Hildebrand F."/>
            <person name="Pallen M.J."/>
        </authorList>
    </citation>
    <scope>NUCLEOTIDE SEQUENCE</scope>
    <source>
        <strain evidence="1">CHK183-5548</strain>
    </source>
</reference>
<reference evidence="1" key="2">
    <citation type="submission" date="2021-04" db="EMBL/GenBank/DDBJ databases">
        <authorList>
            <person name="Gilroy R."/>
        </authorList>
    </citation>
    <scope>NUCLEOTIDE SEQUENCE</scope>
    <source>
        <strain evidence="1">CHK183-5548</strain>
    </source>
</reference>
<dbReference type="InterPro" id="IPR010181">
    <property type="entry name" value="CGCAxxGCC_motif"/>
</dbReference>
<dbReference type="AlphaFoldDB" id="A0A9D2T6J6"/>